<dbReference type="AlphaFoldDB" id="D9SDT0"/>
<evidence type="ECO:0000256" key="1">
    <source>
        <dbReference type="SAM" id="SignalP"/>
    </source>
</evidence>
<proteinExistence type="predicted"/>
<organism evidence="2 3">
    <name type="scientific">Gallionella capsiferriformans (strain ES-2)</name>
    <name type="common">Gallionella ferruginea capsiferriformans (strain ES-2)</name>
    <dbReference type="NCBI Taxonomy" id="395494"/>
    <lineage>
        <taxon>Bacteria</taxon>
        <taxon>Pseudomonadati</taxon>
        <taxon>Pseudomonadota</taxon>
        <taxon>Betaproteobacteria</taxon>
        <taxon>Nitrosomonadales</taxon>
        <taxon>Gallionellaceae</taxon>
        <taxon>Gallionella</taxon>
    </lineage>
</organism>
<protein>
    <submittedName>
        <fullName evidence="2">Uncharacterized protein</fullName>
    </submittedName>
</protein>
<evidence type="ECO:0000313" key="2">
    <source>
        <dbReference type="EMBL" id="ADL54837.1"/>
    </source>
</evidence>
<feature type="chain" id="PRO_5003127997" evidence="1">
    <location>
        <begin position="23"/>
        <end position="586"/>
    </location>
</feature>
<sequence length="586" mass="63387" precursor="true">MKTKIASVVLVLTMTLSMHGFASTFFFPGTRPVSTSGETPKWLHDGHGHDGYVTVTSEVIPTSSCVPLSNHTFWGGEKTQLVLSMVTNGFKKNLDGGEIPIAAFDGRDNGSECASLSTLPINIVPLALLESYSTFNPGELSIVLNVKSSSDSNQDFIGSAKLVLGAAAMVVTGGTATAISGIAATVGNPVLSETQSRTNTLMQGMVNGKTQISLTWPKLRNGLRTIEIPVYRAESNLGSTPDKKILQLQADNKTEKTVLFTVRLSFNYARSLFDPAASGVLNQLNPDSISAANVLNYLPVNSHHNLLQTLNDTSPSLLAILSGAQGHDLSNACSIALGKLAKLGLSNMDISIVMKSFIDESKGGADWYNNPAMVKNCFDQAPNVQVFLEKIYGVSTPKFIIGDVQDGIGKSYRDWSDIIGPVLANFRNALIAKENRIKILADWNDKRDIKVSFSPEIQAWSATPETDLSKNDQYPGLKKLVSNEIKTMGCFIYKDPENLSISNPGAYFILEGANENFWLGNIKVTAGTISRISSLDIAELGSDWQRHFESYRYPGGDCALILARLKRKAAANLNSLLSENIAQPKQ</sequence>
<name>D9SDT0_GALCS</name>
<accession>D9SDT0</accession>
<keyword evidence="1" id="KW-0732">Signal</keyword>
<dbReference type="eggNOG" id="ENOG5033QBA">
    <property type="taxonomic scope" value="Bacteria"/>
</dbReference>
<evidence type="ECO:0000313" key="3">
    <source>
        <dbReference type="Proteomes" id="UP000001235"/>
    </source>
</evidence>
<keyword evidence="3" id="KW-1185">Reference proteome</keyword>
<feature type="signal peptide" evidence="1">
    <location>
        <begin position="1"/>
        <end position="22"/>
    </location>
</feature>
<reference evidence="2 3" key="1">
    <citation type="submission" date="2010-08" db="EMBL/GenBank/DDBJ databases">
        <title>Complete sequence of Gallionella capsiferriformans ES-2.</title>
        <authorList>
            <consortium name="US DOE Joint Genome Institute"/>
            <person name="Lucas S."/>
            <person name="Copeland A."/>
            <person name="Lapidus A."/>
            <person name="Cheng J.-F."/>
            <person name="Bruce D."/>
            <person name="Goodwin L."/>
            <person name="Pitluck S."/>
            <person name="Chertkov O."/>
            <person name="Davenport K.W."/>
            <person name="Detter J.C."/>
            <person name="Han C."/>
            <person name="Tapia R."/>
            <person name="Land M."/>
            <person name="Hauser L."/>
            <person name="Chang Y.-J."/>
            <person name="Jeffries C."/>
            <person name="Kyrpides N."/>
            <person name="Ivanova N."/>
            <person name="Mikhailova N."/>
            <person name="Shelobolina E.S."/>
            <person name="Picardal F."/>
            <person name="Roden E."/>
            <person name="Emerson D."/>
            <person name="Woyke T."/>
        </authorList>
    </citation>
    <scope>NUCLEOTIDE SEQUENCE [LARGE SCALE GENOMIC DNA]</scope>
    <source>
        <strain evidence="2 3">ES-2</strain>
    </source>
</reference>
<gene>
    <name evidence="2" type="ordered locus">Galf_0801</name>
</gene>
<dbReference type="KEGG" id="gca:Galf_0801"/>
<dbReference type="EMBL" id="CP002159">
    <property type="protein sequence ID" value="ADL54837.1"/>
    <property type="molecule type" value="Genomic_DNA"/>
</dbReference>
<dbReference type="HOGENOM" id="CLU_465218_0_0_4"/>
<dbReference type="Proteomes" id="UP000001235">
    <property type="component" value="Chromosome"/>
</dbReference>